<feature type="transmembrane region" description="Helical" evidence="6">
    <location>
        <begin position="113"/>
        <end position="130"/>
    </location>
</feature>
<dbReference type="RefSeq" id="WP_327769323.1">
    <property type="nucleotide sequence ID" value="NZ_JAYXUB010000003.1"/>
</dbReference>
<protein>
    <submittedName>
        <fullName evidence="8">DMT family transporter</fullName>
    </submittedName>
</protein>
<evidence type="ECO:0000256" key="3">
    <source>
        <dbReference type="ARBA" id="ARBA00022692"/>
    </source>
</evidence>
<evidence type="ECO:0000256" key="4">
    <source>
        <dbReference type="ARBA" id="ARBA00022989"/>
    </source>
</evidence>
<feature type="domain" description="EamA" evidence="7">
    <location>
        <begin position="3"/>
        <end position="130"/>
    </location>
</feature>
<accession>A0ABU6LJN1</accession>
<evidence type="ECO:0000256" key="6">
    <source>
        <dbReference type="SAM" id="Phobius"/>
    </source>
</evidence>
<evidence type="ECO:0000313" key="9">
    <source>
        <dbReference type="Proteomes" id="UP001339429"/>
    </source>
</evidence>
<reference evidence="8 9" key="1">
    <citation type="submission" date="2024-01" db="EMBL/GenBank/DDBJ databases">
        <title>Active colonisers of the gastrointestinal tract of Atlantic salmon farmed in a warm water region.</title>
        <authorList>
            <person name="Bowman J.P."/>
        </authorList>
    </citation>
    <scope>NUCLEOTIDE SEQUENCE [LARGE SCALE GENOMIC DNA]</scope>
    <source>
        <strain evidence="8 9">S4MW1</strain>
    </source>
</reference>
<name>A0ABU6LJN1_9GAMM</name>
<feature type="transmembrane region" description="Helical" evidence="6">
    <location>
        <begin position="86"/>
        <end position="106"/>
    </location>
</feature>
<feature type="transmembrane region" description="Helical" evidence="6">
    <location>
        <begin position="239"/>
        <end position="258"/>
    </location>
</feature>
<proteinExistence type="inferred from homology"/>
<feature type="transmembrane region" description="Helical" evidence="6">
    <location>
        <begin position="29"/>
        <end position="48"/>
    </location>
</feature>
<evidence type="ECO:0000256" key="2">
    <source>
        <dbReference type="ARBA" id="ARBA00007362"/>
    </source>
</evidence>
<comment type="caution">
    <text evidence="8">The sequence shown here is derived from an EMBL/GenBank/DDBJ whole genome shotgun (WGS) entry which is preliminary data.</text>
</comment>
<sequence>MKITIFAILAPLLWGTTYAVLSAFFSGWSPFVLSVWRALPAGILLLIIKPTLPKLSELPVIFIISFLNVTLFFSLLFIAALHLPSALVGVGMITLPVVGLAVMGIIHQVKPSIIQLLSASILIICSSYLFLTSKESINIESIIYLIGAMFVLILGSVLVKHVVTKINWWKLLTWKLIFGGIMLIPLAYWQYYYSGHSFIYPIPQTLYQWGAILWLIISLGAISYGAYIYTIPKITTNELSFYGTLNPILAIILGATIMGEKFTMLQFFVIVIMVISNFLAQYYEYKKKLPTEQSIIRY</sequence>
<feature type="transmembrane region" description="Helical" evidence="6">
    <location>
        <begin position="206"/>
        <end position="227"/>
    </location>
</feature>
<dbReference type="InterPro" id="IPR000620">
    <property type="entry name" value="EamA_dom"/>
</dbReference>
<feature type="transmembrane region" description="Helical" evidence="6">
    <location>
        <begin position="60"/>
        <end position="80"/>
    </location>
</feature>
<feature type="domain" description="EamA" evidence="7">
    <location>
        <begin position="142"/>
        <end position="279"/>
    </location>
</feature>
<organism evidence="8 9">
    <name type="scientific">Photobacterium piscicola</name>
    <dbReference type="NCBI Taxonomy" id="1378299"/>
    <lineage>
        <taxon>Bacteria</taxon>
        <taxon>Pseudomonadati</taxon>
        <taxon>Pseudomonadota</taxon>
        <taxon>Gammaproteobacteria</taxon>
        <taxon>Vibrionales</taxon>
        <taxon>Vibrionaceae</taxon>
        <taxon>Photobacterium</taxon>
    </lineage>
</organism>
<keyword evidence="3 6" id="KW-0812">Transmembrane</keyword>
<evidence type="ECO:0000256" key="1">
    <source>
        <dbReference type="ARBA" id="ARBA00004141"/>
    </source>
</evidence>
<evidence type="ECO:0000259" key="7">
    <source>
        <dbReference type="Pfam" id="PF00892"/>
    </source>
</evidence>
<comment type="similarity">
    <text evidence="2">Belongs to the EamA transporter family.</text>
</comment>
<dbReference type="InterPro" id="IPR037185">
    <property type="entry name" value="EmrE-like"/>
</dbReference>
<dbReference type="Proteomes" id="UP001339429">
    <property type="component" value="Unassembled WGS sequence"/>
</dbReference>
<feature type="transmembrane region" description="Helical" evidence="6">
    <location>
        <begin position="171"/>
        <end position="191"/>
    </location>
</feature>
<evidence type="ECO:0000313" key="8">
    <source>
        <dbReference type="EMBL" id="MEC6899547.1"/>
    </source>
</evidence>
<evidence type="ECO:0000256" key="5">
    <source>
        <dbReference type="ARBA" id="ARBA00023136"/>
    </source>
</evidence>
<dbReference type="EMBL" id="JAYXUD010000010">
    <property type="protein sequence ID" value="MEC6899547.1"/>
    <property type="molecule type" value="Genomic_DNA"/>
</dbReference>
<comment type="subcellular location">
    <subcellularLocation>
        <location evidence="1">Membrane</location>
        <topology evidence="1">Multi-pass membrane protein</topology>
    </subcellularLocation>
</comment>
<dbReference type="PANTHER" id="PTHR32322">
    <property type="entry name" value="INNER MEMBRANE TRANSPORTER"/>
    <property type="match status" value="1"/>
</dbReference>
<feature type="transmembrane region" description="Helical" evidence="6">
    <location>
        <begin position="264"/>
        <end position="283"/>
    </location>
</feature>
<dbReference type="InterPro" id="IPR050638">
    <property type="entry name" value="AA-Vitamin_Transporters"/>
</dbReference>
<keyword evidence="5 6" id="KW-0472">Membrane</keyword>
<dbReference type="PANTHER" id="PTHR32322:SF2">
    <property type="entry name" value="EAMA DOMAIN-CONTAINING PROTEIN"/>
    <property type="match status" value="1"/>
</dbReference>
<gene>
    <name evidence="8" type="ORF">VXS00_12920</name>
</gene>
<keyword evidence="9" id="KW-1185">Reference proteome</keyword>
<dbReference type="Pfam" id="PF00892">
    <property type="entry name" value="EamA"/>
    <property type="match status" value="2"/>
</dbReference>
<dbReference type="SUPFAM" id="SSF103481">
    <property type="entry name" value="Multidrug resistance efflux transporter EmrE"/>
    <property type="match status" value="1"/>
</dbReference>
<keyword evidence="4 6" id="KW-1133">Transmembrane helix</keyword>
<feature type="transmembrane region" description="Helical" evidence="6">
    <location>
        <begin position="142"/>
        <end position="159"/>
    </location>
</feature>